<dbReference type="InterPro" id="IPR029039">
    <property type="entry name" value="Flavoprotein-like_sf"/>
</dbReference>
<evidence type="ECO:0000313" key="3">
    <source>
        <dbReference type="EMBL" id="HIX06610.1"/>
    </source>
</evidence>
<dbReference type="InterPro" id="IPR005025">
    <property type="entry name" value="FMN_Rdtase-like_dom"/>
</dbReference>
<dbReference type="Pfam" id="PF03358">
    <property type="entry name" value="FMN_red"/>
    <property type="match status" value="1"/>
</dbReference>
<proteinExistence type="predicted"/>
<reference evidence="3" key="1">
    <citation type="journal article" date="2021" name="PeerJ">
        <title>Extensive microbial diversity within the chicken gut microbiome revealed by metagenomics and culture.</title>
        <authorList>
            <person name="Gilroy R."/>
            <person name="Ravi A."/>
            <person name="Getino M."/>
            <person name="Pursley I."/>
            <person name="Horton D.L."/>
            <person name="Alikhan N.F."/>
            <person name="Baker D."/>
            <person name="Gharbi K."/>
            <person name="Hall N."/>
            <person name="Watson M."/>
            <person name="Adriaenssens E.M."/>
            <person name="Foster-Nyarko E."/>
            <person name="Jarju S."/>
            <person name="Secka A."/>
            <person name="Antonio M."/>
            <person name="Oren A."/>
            <person name="Chaudhuri R.R."/>
            <person name="La Ragione R."/>
            <person name="Hildebrand F."/>
            <person name="Pallen M.J."/>
        </authorList>
    </citation>
    <scope>NUCLEOTIDE SEQUENCE</scope>
    <source>
        <strain evidence="3">2239</strain>
    </source>
</reference>
<reference evidence="3" key="2">
    <citation type="submission" date="2021-04" db="EMBL/GenBank/DDBJ databases">
        <authorList>
            <person name="Gilroy R."/>
        </authorList>
    </citation>
    <scope>NUCLEOTIDE SEQUENCE</scope>
    <source>
        <strain evidence="3">2239</strain>
    </source>
</reference>
<dbReference type="Gene3D" id="3.40.50.360">
    <property type="match status" value="2"/>
</dbReference>
<dbReference type="Pfam" id="PF02525">
    <property type="entry name" value="Flavodoxin_2"/>
    <property type="match status" value="1"/>
</dbReference>
<accession>A0A9D2AF53</accession>
<gene>
    <name evidence="3" type="ORF">H9865_11035</name>
</gene>
<protein>
    <submittedName>
        <fullName evidence="3">NAD(P)H-dependent oxidoreductase</fullName>
    </submittedName>
</protein>
<evidence type="ECO:0000259" key="1">
    <source>
        <dbReference type="Pfam" id="PF02525"/>
    </source>
</evidence>
<evidence type="ECO:0000259" key="2">
    <source>
        <dbReference type="Pfam" id="PF03358"/>
    </source>
</evidence>
<comment type="caution">
    <text evidence="3">The sequence shown here is derived from an EMBL/GenBank/DDBJ whole genome shotgun (WGS) entry which is preliminary data.</text>
</comment>
<dbReference type="EMBL" id="DXFW01000039">
    <property type="protein sequence ID" value="HIX06610.1"/>
    <property type="molecule type" value="Genomic_DNA"/>
</dbReference>
<feature type="domain" description="Flavodoxin-like fold" evidence="1">
    <location>
        <begin position="1"/>
        <end position="86"/>
    </location>
</feature>
<name>A0A9D2AF53_9FIRM</name>
<dbReference type="AlphaFoldDB" id="A0A9D2AF53"/>
<dbReference type="SUPFAM" id="SSF52218">
    <property type="entry name" value="Flavoproteins"/>
    <property type="match status" value="2"/>
</dbReference>
<sequence>MNILVLNGSPKGKTSATLHTALYLEALHPEHTFEYLPVAVRIKSYEKDFAPARAALERADLVLFCYPVYTFLAPCQLHRFVELIKADGVDLSGKFASQITTSKHFYDVTAHRWVEENCFDLGMKPVRGLSADMKDLLNEKGRRQARDFFDQLVFACGHGLFVTPPPAAPAAERPPYRASLTQTPKTGGRDVVIVTDCAPEDEGLAAMIADFRAALPFESRVIDLRDFPFAGGCLGCMNCAVTGKCVYKDGFEDFLRGTIQTADAFVYAFSVRDHSAGALFKCFDDRQFCNGHRAVTQGKPVAYLIRGDYRSEPNLRMVLEARAEVGGNYLAGVAADEGGAAEVAALAAGLAFALERELSRPANFYGVGGSKIFRDLIYVMRGMMKADHKFYKAHGAYDFPQKQKMRMLQMQLVGALLAVPAVQKQAKGKMTEAIVGPYRKVVEAAKAQNGKGAKE</sequence>
<dbReference type="GO" id="GO:0016491">
    <property type="term" value="F:oxidoreductase activity"/>
    <property type="evidence" value="ECO:0007669"/>
    <property type="project" value="InterPro"/>
</dbReference>
<feature type="domain" description="NADPH-dependent FMN reductase-like" evidence="2">
    <location>
        <begin position="204"/>
        <end position="304"/>
    </location>
</feature>
<dbReference type="InterPro" id="IPR003680">
    <property type="entry name" value="Flavodoxin_fold"/>
</dbReference>
<organism evidence="3 4">
    <name type="scientific">Candidatus Allofournierella pullicola</name>
    <dbReference type="NCBI Taxonomy" id="2838596"/>
    <lineage>
        <taxon>Bacteria</taxon>
        <taxon>Bacillati</taxon>
        <taxon>Bacillota</taxon>
        <taxon>Clostridia</taxon>
        <taxon>Eubacteriales</taxon>
        <taxon>Oscillospiraceae</taxon>
        <taxon>Allofournierella</taxon>
    </lineage>
</organism>
<evidence type="ECO:0000313" key="4">
    <source>
        <dbReference type="Proteomes" id="UP000824193"/>
    </source>
</evidence>
<dbReference type="Proteomes" id="UP000824193">
    <property type="component" value="Unassembled WGS sequence"/>
</dbReference>